<evidence type="ECO:0000313" key="3">
    <source>
        <dbReference type="Proteomes" id="UP000183983"/>
    </source>
</evidence>
<dbReference type="AlphaFoldDB" id="A0A1M7QDI8"/>
<feature type="domain" description="Immunity protein 43" evidence="1">
    <location>
        <begin position="8"/>
        <end position="197"/>
    </location>
</feature>
<dbReference type="Pfam" id="PF15570">
    <property type="entry name" value="Imm43"/>
    <property type="match status" value="1"/>
</dbReference>
<sequence length="203" mass="22921">MFYTLAIKTEKSCPVFIDGVLSESFYPGAYDEGMSGSWYYSEPGEPLALLPGKLLLITKDKGYNFDFRTAFEGHIVSEQFLSIFKTLKTGKWETAELSIVNPKGDNICAKKYYFIRQIMQEQETPAVIDPDKSNINYRKSGEIKNVIALAIKDDVKLDFFSIFEISLLGYTFVSSGAAEAFLKYEMKGFELVSTEKIGTVRRA</sequence>
<accession>A0A1M7QDI8</accession>
<dbReference type="EMBL" id="FRDA01000023">
    <property type="protein sequence ID" value="SHN28893.1"/>
    <property type="molecule type" value="Genomic_DNA"/>
</dbReference>
<protein>
    <submittedName>
        <fullName evidence="2">Immunity protein 43</fullName>
    </submittedName>
</protein>
<dbReference type="InterPro" id="IPR029079">
    <property type="entry name" value="Imm43"/>
</dbReference>
<evidence type="ECO:0000259" key="1">
    <source>
        <dbReference type="Pfam" id="PF15570"/>
    </source>
</evidence>
<gene>
    <name evidence="2" type="ORF">SAMN05216593_12358</name>
</gene>
<name>A0A1M7QDI8_9PSED</name>
<evidence type="ECO:0000313" key="2">
    <source>
        <dbReference type="EMBL" id="SHN28893.1"/>
    </source>
</evidence>
<dbReference type="OrthoDB" id="6962539at2"/>
<proteinExistence type="predicted"/>
<organism evidence="2 3">
    <name type="scientific">Pseudomonas asturiensis</name>
    <dbReference type="NCBI Taxonomy" id="1190415"/>
    <lineage>
        <taxon>Bacteria</taxon>
        <taxon>Pseudomonadati</taxon>
        <taxon>Pseudomonadota</taxon>
        <taxon>Gammaproteobacteria</taxon>
        <taxon>Pseudomonadales</taxon>
        <taxon>Pseudomonadaceae</taxon>
        <taxon>Pseudomonas</taxon>
    </lineage>
</organism>
<dbReference type="STRING" id="1190415.SAMN05216593_12358"/>
<reference evidence="2 3" key="1">
    <citation type="submission" date="2016-11" db="EMBL/GenBank/DDBJ databases">
        <authorList>
            <person name="Jaros S."/>
            <person name="Januszkiewicz K."/>
            <person name="Wedrychowicz H."/>
        </authorList>
    </citation>
    <scope>NUCLEOTIDE SEQUENCE [LARGE SCALE GENOMIC DNA]</scope>
    <source>
        <strain evidence="2 3">LMG 26898</strain>
    </source>
</reference>
<dbReference type="Proteomes" id="UP000183983">
    <property type="component" value="Unassembled WGS sequence"/>
</dbReference>
<dbReference type="RefSeq" id="WP_073172658.1">
    <property type="nucleotide sequence ID" value="NZ_FRDA01000023.1"/>
</dbReference>